<keyword evidence="4 6" id="KW-1133">Transmembrane helix</keyword>
<keyword evidence="2" id="KW-0813">Transport</keyword>
<dbReference type="Pfam" id="PF07690">
    <property type="entry name" value="MFS_1"/>
    <property type="match status" value="1"/>
</dbReference>
<evidence type="ECO:0000313" key="9">
    <source>
        <dbReference type="RefSeq" id="XP_018321056.1"/>
    </source>
</evidence>
<keyword evidence="3 6" id="KW-0812">Transmembrane</keyword>
<feature type="transmembrane region" description="Helical" evidence="6">
    <location>
        <begin position="281"/>
        <end position="302"/>
    </location>
</feature>
<sequence length="508" mass="54597">MRSFTKRQWLTLIAFSIADFFNAICVSLQAPFYPQEAERKGCTATEYGLVFGIFELVVFLVSPLYGQHLNKIGPKITFNGGIYTTGICAILFGLLDKVDGHYPFIALSFIIRIIEALGNAAFLTASFAIIAKEFPDNVATTFASLETFFGLGLIVGPTVGGALFQIGGYTMPFAVMGTVLFMAAIFTAVVLPSHSEPGEDRETGPSIFKVLKIPGVLLATFSIVVTSMSIGFLQATLEPHLRQFNLSPVVLGLMFIINGGTYAITAPGFGWFCDKVCAPKVITVIGACFVCAGFSLVGPAPFIPCETMLWVTILGLILHGLGMAAQLVASFTDALRTSVAYGFHNNLETFALISALWTSSFALGAFIGPSISGILYDNVGFRNGSMFIFALHAFLAVFVTVYLFCNKPLPAYAELKDEKIPNGDVSTTVNKLSYSGLTESAKSIRSVGNGISIEKSRPAGMNSLIACNSYKSQAWPKRDVDAGLRLGKYSHSYGSVMSNRNGYLEGMA</sequence>
<reference evidence="9" key="1">
    <citation type="submission" date="2025-08" db="UniProtKB">
        <authorList>
            <consortium name="RefSeq"/>
        </authorList>
    </citation>
    <scope>IDENTIFICATION</scope>
    <source>
        <tissue evidence="9">Entire body</tissue>
    </source>
</reference>
<evidence type="ECO:0000256" key="3">
    <source>
        <dbReference type="ARBA" id="ARBA00022692"/>
    </source>
</evidence>
<proteinExistence type="predicted"/>
<dbReference type="GO" id="GO:0016020">
    <property type="term" value="C:membrane"/>
    <property type="evidence" value="ECO:0007669"/>
    <property type="project" value="UniProtKB-SubCell"/>
</dbReference>
<dbReference type="GeneID" id="108734141"/>
<feature type="transmembrane region" description="Helical" evidence="6">
    <location>
        <begin position="350"/>
        <end position="374"/>
    </location>
</feature>
<dbReference type="OrthoDB" id="446368at2759"/>
<evidence type="ECO:0000256" key="1">
    <source>
        <dbReference type="ARBA" id="ARBA00004141"/>
    </source>
</evidence>
<dbReference type="Proteomes" id="UP000192223">
    <property type="component" value="Unplaced"/>
</dbReference>
<dbReference type="InterPro" id="IPR050930">
    <property type="entry name" value="MFS_Vesicular_Transporter"/>
</dbReference>
<accession>A0A1W4WAN7</accession>
<feature type="transmembrane region" description="Helical" evidence="6">
    <location>
        <begin position="142"/>
        <end position="167"/>
    </location>
</feature>
<keyword evidence="8" id="KW-1185">Reference proteome</keyword>
<evidence type="ECO:0000259" key="7">
    <source>
        <dbReference type="PROSITE" id="PS50850"/>
    </source>
</evidence>
<feature type="transmembrane region" description="Helical" evidence="6">
    <location>
        <begin position="173"/>
        <end position="192"/>
    </location>
</feature>
<dbReference type="GO" id="GO:0022857">
    <property type="term" value="F:transmembrane transporter activity"/>
    <property type="evidence" value="ECO:0007669"/>
    <property type="project" value="InterPro"/>
</dbReference>
<feature type="transmembrane region" description="Helical" evidence="6">
    <location>
        <begin position="101"/>
        <end position="130"/>
    </location>
</feature>
<evidence type="ECO:0000256" key="4">
    <source>
        <dbReference type="ARBA" id="ARBA00022989"/>
    </source>
</evidence>
<evidence type="ECO:0000256" key="2">
    <source>
        <dbReference type="ARBA" id="ARBA00022448"/>
    </source>
</evidence>
<evidence type="ECO:0000256" key="6">
    <source>
        <dbReference type="SAM" id="Phobius"/>
    </source>
</evidence>
<dbReference type="InParanoid" id="A0A1W4WAN7"/>
<dbReference type="STRING" id="224129.A0A1W4WAN7"/>
<dbReference type="SUPFAM" id="SSF103473">
    <property type="entry name" value="MFS general substrate transporter"/>
    <property type="match status" value="1"/>
</dbReference>
<dbReference type="RefSeq" id="XP_018321056.1">
    <property type="nucleotide sequence ID" value="XM_018465554.2"/>
</dbReference>
<organism evidence="8 9">
    <name type="scientific">Agrilus planipennis</name>
    <name type="common">Emerald ash borer</name>
    <name type="synonym">Agrilus marcopoli</name>
    <dbReference type="NCBI Taxonomy" id="224129"/>
    <lineage>
        <taxon>Eukaryota</taxon>
        <taxon>Metazoa</taxon>
        <taxon>Ecdysozoa</taxon>
        <taxon>Arthropoda</taxon>
        <taxon>Hexapoda</taxon>
        <taxon>Insecta</taxon>
        <taxon>Pterygota</taxon>
        <taxon>Neoptera</taxon>
        <taxon>Endopterygota</taxon>
        <taxon>Coleoptera</taxon>
        <taxon>Polyphaga</taxon>
        <taxon>Elateriformia</taxon>
        <taxon>Buprestoidea</taxon>
        <taxon>Buprestidae</taxon>
        <taxon>Agrilinae</taxon>
        <taxon>Agrilus</taxon>
    </lineage>
</organism>
<feature type="transmembrane region" description="Helical" evidence="6">
    <location>
        <begin position="249"/>
        <end position="269"/>
    </location>
</feature>
<dbReference type="InterPro" id="IPR011701">
    <property type="entry name" value="MFS"/>
</dbReference>
<feature type="transmembrane region" description="Helical" evidence="6">
    <location>
        <begin position="213"/>
        <end position="237"/>
    </location>
</feature>
<dbReference type="PANTHER" id="PTHR23506:SF26">
    <property type="entry name" value="MFS-TYPE TRANSPORTER SLC18B1"/>
    <property type="match status" value="1"/>
</dbReference>
<dbReference type="PANTHER" id="PTHR23506">
    <property type="entry name" value="GH10249P"/>
    <property type="match status" value="1"/>
</dbReference>
<evidence type="ECO:0000313" key="8">
    <source>
        <dbReference type="Proteomes" id="UP000192223"/>
    </source>
</evidence>
<dbReference type="PROSITE" id="PS50850">
    <property type="entry name" value="MFS"/>
    <property type="match status" value="1"/>
</dbReference>
<dbReference type="InterPro" id="IPR020846">
    <property type="entry name" value="MFS_dom"/>
</dbReference>
<feature type="transmembrane region" description="Helical" evidence="6">
    <location>
        <begin position="308"/>
        <end position="329"/>
    </location>
</feature>
<dbReference type="KEGG" id="apln:108734141"/>
<keyword evidence="5 6" id="KW-0472">Membrane</keyword>
<evidence type="ECO:0000256" key="5">
    <source>
        <dbReference type="ARBA" id="ARBA00023136"/>
    </source>
</evidence>
<name>A0A1W4WAN7_AGRPL</name>
<feature type="transmembrane region" description="Helical" evidence="6">
    <location>
        <begin position="77"/>
        <end position="95"/>
    </location>
</feature>
<gene>
    <name evidence="9" type="primary">LOC108734141</name>
</gene>
<feature type="transmembrane region" description="Helical" evidence="6">
    <location>
        <begin position="386"/>
        <end position="405"/>
    </location>
</feature>
<dbReference type="AlphaFoldDB" id="A0A1W4WAN7"/>
<protein>
    <submittedName>
        <fullName evidence="9">MFS-type transporter SLC18B1-like isoform X1</fullName>
    </submittedName>
</protein>
<feature type="domain" description="Major facilitator superfamily (MFS) profile" evidence="7">
    <location>
        <begin position="11"/>
        <end position="408"/>
    </location>
</feature>
<dbReference type="Gene3D" id="1.20.1250.20">
    <property type="entry name" value="MFS general substrate transporter like domains"/>
    <property type="match status" value="2"/>
</dbReference>
<feature type="transmembrane region" description="Helical" evidence="6">
    <location>
        <begin position="47"/>
        <end position="65"/>
    </location>
</feature>
<dbReference type="InterPro" id="IPR036259">
    <property type="entry name" value="MFS_trans_sf"/>
</dbReference>
<comment type="subcellular location">
    <subcellularLocation>
        <location evidence="1">Membrane</location>
        <topology evidence="1">Multi-pass membrane protein</topology>
    </subcellularLocation>
</comment>